<keyword evidence="1" id="KW-1003">Cell membrane</keyword>
<keyword evidence="2 6" id="KW-0732">Signal</keyword>
<gene>
    <name evidence="7" type="ORF">CBW46_010145</name>
</gene>
<name>A0A2W1NQ58_PAEXE</name>
<keyword evidence="8" id="KW-1185">Reference proteome</keyword>
<keyword evidence="4" id="KW-0564">Palmitate</keyword>
<dbReference type="AlphaFoldDB" id="A0A2W1NQ58"/>
<dbReference type="Gene3D" id="3.40.190.10">
    <property type="entry name" value="Periplasmic binding protein-like II"/>
    <property type="match status" value="2"/>
</dbReference>
<evidence type="ECO:0000313" key="8">
    <source>
        <dbReference type="Proteomes" id="UP000214746"/>
    </source>
</evidence>
<feature type="signal peptide" evidence="6">
    <location>
        <begin position="1"/>
        <end position="27"/>
    </location>
</feature>
<dbReference type="Pfam" id="PF01547">
    <property type="entry name" value="SBP_bac_1"/>
    <property type="match status" value="1"/>
</dbReference>
<evidence type="ECO:0000313" key="7">
    <source>
        <dbReference type="EMBL" id="PZE21033.1"/>
    </source>
</evidence>
<evidence type="ECO:0000256" key="6">
    <source>
        <dbReference type="SAM" id="SignalP"/>
    </source>
</evidence>
<protein>
    <submittedName>
        <fullName evidence="7">ABC transporter substrate-binding protein</fullName>
    </submittedName>
</protein>
<dbReference type="PANTHER" id="PTHR43649">
    <property type="entry name" value="ARABINOSE-BINDING PROTEIN-RELATED"/>
    <property type="match status" value="1"/>
</dbReference>
<dbReference type="InterPro" id="IPR050490">
    <property type="entry name" value="Bact_solute-bd_prot1"/>
</dbReference>
<accession>A0A2W1NQ58</accession>
<comment type="caution">
    <text evidence="7">The sequence shown here is derived from an EMBL/GenBank/DDBJ whole genome shotgun (WGS) entry which is preliminary data.</text>
</comment>
<dbReference type="InterPro" id="IPR006059">
    <property type="entry name" value="SBP"/>
</dbReference>
<keyword evidence="5" id="KW-0449">Lipoprotein</keyword>
<evidence type="ECO:0000256" key="3">
    <source>
        <dbReference type="ARBA" id="ARBA00023136"/>
    </source>
</evidence>
<dbReference type="EMBL" id="NHRJ02000004">
    <property type="protein sequence ID" value="PZE21033.1"/>
    <property type="molecule type" value="Genomic_DNA"/>
</dbReference>
<organism evidence="7 8">
    <name type="scientific">Paenibacillus xerothermodurans</name>
    <dbReference type="NCBI Taxonomy" id="1977292"/>
    <lineage>
        <taxon>Bacteria</taxon>
        <taxon>Bacillati</taxon>
        <taxon>Bacillota</taxon>
        <taxon>Bacilli</taxon>
        <taxon>Bacillales</taxon>
        <taxon>Paenibacillaceae</taxon>
        <taxon>Paenibacillus</taxon>
    </lineage>
</organism>
<proteinExistence type="predicted"/>
<reference evidence="7" key="1">
    <citation type="submission" date="2018-06" db="EMBL/GenBank/DDBJ databases">
        <title>Paenibacillus xerothermodurans sp. nov. an extremely dry heat resistant spore forming bacterium isolated from the soil of Cape Canaveral, Florida.</title>
        <authorList>
            <person name="Seuylemezian A."/>
            <person name="Kaur N."/>
            <person name="Patil P."/>
            <person name="Patil P."/>
            <person name="Mayilraj S."/>
            <person name="Vaishampayan P."/>
        </authorList>
    </citation>
    <scope>NUCLEOTIDE SEQUENCE [LARGE SCALE GENOMIC DNA]</scope>
    <source>
        <strain evidence="7">ATCC 27380</strain>
    </source>
</reference>
<evidence type="ECO:0000256" key="5">
    <source>
        <dbReference type="ARBA" id="ARBA00023288"/>
    </source>
</evidence>
<dbReference type="OrthoDB" id="2643783at2"/>
<dbReference type="CDD" id="cd13580">
    <property type="entry name" value="PBP2_AlgQ_like_1"/>
    <property type="match status" value="1"/>
</dbReference>
<dbReference type="Proteomes" id="UP000214746">
    <property type="component" value="Unassembled WGS sequence"/>
</dbReference>
<evidence type="ECO:0000256" key="2">
    <source>
        <dbReference type="ARBA" id="ARBA00022729"/>
    </source>
</evidence>
<sequence length="504" mass="56058">MKKKRILTPACSMVLTVGLLTASGGNAADTQGTAQPQDNSAPLELSIVTQQVGEIPMKDNEIETAIEKNTNTKLDMQWIPSAAYEEKKNVMIASGELPKAIKLTYTATSIANIQAGMFWELGPYLKDYPNLAEVNPMYYDNIKVDGKVYGVPLFRDIGRAGLVIRKDWMDKLQLKTPVTLDDWYNVTKAIAEKDPEGNGEADSLGLYLDKKFADTPSSAFMTRFATAQGAPNKWGFIDGKMTPDFMTPEYFDTLKMIRKMYAEKLINQDFTVTQTTDNDNKWNNGKLGLRVAVASTADGYRDLVTKNVPTAEVDVVPLTGPKGIRLPAETGNNGFYVIPRSSVKTEAELKRVLQFFNDLLNADNATLLTRGIEGKHHEKNGKVKWKDLSAFMREVKPYRDMLPSFEITGKGLPLELGPLAEKQWKVVTENVQYAIPNPALTLNSPAYAEKGAELDQMISDSQSKFIMGKIDEAGWQAEVDRWLKSGGSTVIDEYTAEYKKRSDK</sequence>
<keyword evidence="3" id="KW-0472">Membrane</keyword>
<evidence type="ECO:0000256" key="1">
    <source>
        <dbReference type="ARBA" id="ARBA00022475"/>
    </source>
</evidence>
<evidence type="ECO:0000256" key="4">
    <source>
        <dbReference type="ARBA" id="ARBA00023139"/>
    </source>
</evidence>
<dbReference type="SUPFAM" id="SSF53850">
    <property type="entry name" value="Periplasmic binding protein-like II"/>
    <property type="match status" value="1"/>
</dbReference>
<feature type="chain" id="PRO_5016064866" evidence="6">
    <location>
        <begin position="28"/>
        <end position="504"/>
    </location>
</feature>
<dbReference type="PANTHER" id="PTHR43649:SF33">
    <property type="entry name" value="POLYGALACTURONAN_RHAMNOGALACTURONAN-BINDING PROTEIN YTCQ"/>
    <property type="match status" value="1"/>
</dbReference>
<dbReference type="RefSeq" id="WP_089199889.1">
    <property type="nucleotide sequence ID" value="NZ_NHRJ02000004.1"/>
</dbReference>